<gene>
    <name evidence="1" type="ORF">A2Y64_00040</name>
</gene>
<evidence type="ECO:0000313" key="2">
    <source>
        <dbReference type="Proteomes" id="UP000177187"/>
    </source>
</evidence>
<proteinExistence type="predicted"/>
<sequence>MRKAIIPAAILIIVAGLGCDLFSIPPGGDGDDQGEWQEPLTPRAVIEDIQWCYNNANGPFYSILLDADNFVFYFDPWDVQHEDLPISWLYDDEVEATQNLFDKVGAANIDLTLDFSESGDTEPGTYDTTFDIPNVRYSLLVTVTEEDIIYKAEAHANFTLSKFQDNTGLMRWWLTIWSDKVTW</sequence>
<comment type="caution">
    <text evidence="1">The sequence shown here is derived from an EMBL/GenBank/DDBJ whole genome shotgun (WGS) entry which is preliminary data.</text>
</comment>
<reference evidence="1 2" key="1">
    <citation type="journal article" date="2016" name="Nat. Commun.">
        <title>Thousands of microbial genomes shed light on interconnected biogeochemical processes in an aquifer system.</title>
        <authorList>
            <person name="Anantharaman K."/>
            <person name="Brown C.T."/>
            <person name="Hug L.A."/>
            <person name="Sharon I."/>
            <person name="Castelle C.J."/>
            <person name="Probst A.J."/>
            <person name="Thomas B.C."/>
            <person name="Singh A."/>
            <person name="Wilkins M.J."/>
            <person name="Karaoz U."/>
            <person name="Brodie E.L."/>
            <person name="Williams K.H."/>
            <person name="Hubbard S.S."/>
            <person name="Banfield J.F."/>
        </authorList>
    </citation>
    <scope>NUCLEOTIDE SEQUENCE [LARGE SCALE GENOMIC DNA]</scope>
</reference>
<dbReference type="EMBL" id="MFAF01000124">
    <property type="protein sequence ID" value="OGD72376.1"/>
    <property type="molecule type" value="Genomic_DNA"/>
</dbReference>
<dbReference type="STRING" id="1817816.A2Y64_00040"/>
<protein>
    <submittedName>
        <fullName evidence="1">Uncharacterized protein</fullName>
    </submittedName>
</protein>
<organism evidence="1 2">
    <name type="scientific">Candidatus Coatesbacteria bacterium RBG_13_66_14</name>
    <dbReference type="NCBI Taxonomy" id="1817816"/>
    <lineage>
        <taxon>Bacteria</taxon>
        <taxon>Candidatus Coatesiibacteriota</taxon>
    </lineage>
</organism>
<evidence type="ECO:0000313" key="1">
    <source>
        <dbReference type="EMBL" id="OGD72376.1"/>
    </source>
</evidence>
<accession>A0A1F5EYL0</accession>
<dbReference type="AlphaFoldDB" id="A0A1F5EYL0"/>
<dbReference type="Proteomes" id="UP000177187">
    <property type="component" value="Unassembled WGS sequence"/>
</dbReference>
<name>A0A1F5EYL0_9BACT</name>
<dbReference type="PROSITE" id="PS51257">
    <property type="entry name" value="PROKAR_LIPOPROTEIN"/>
    <property type="match status" value="1"/>
</dbReference>